<protein>
    <submittedName>
        <fullName evidence="1">Uncharacterized protein</fullName>
    </submittedName>
</protein>
<keyword evidence="2" id="KW-1185">Reference proteome</keyword>
<accession>A0ABT4ALD1</accession>
<reference evidence="1 2" key="1">
    <citation type="submission" date="2022-11" db="EMBL/GenBank/DDBJ databases">
        <title>Minimal conservation of predation-associated metabolite biosynthetic gene clusters underscores biosynthetic potential of Myxococcota including descriptions for ten novel species: Archangium lansinium sp. nov., Myxococcus landrumus sp. nov., Nannocystis bai.</title>
        <authorList>
            <person name="Ahearne A."/>
            <person name="Stevens C."/>
            <person name="Phillips K."/>
        </authorList>
    </citation>
    <scope>NUCLEOTIDE SEQUENCE [LARGE SCALE GENOMIC DNA]</scope>
    <source>
        <strain evidence="1 2">MIWBW</strain>
    </source>
</reference>
<proteinExistence type="predicted"/>
<dbReference type="Proteomes" id="UP001207654">
    <property type="component" value="Unassembled WGS sequence"/>
</dbReference>
<gene>
    <name evidence="1" type="ORF">OV287_49460</name>
</gene>
<sequence length="482" mass="52735">MTEDKDSKPQRAPLRMELGFAGTIRLVASPITELTLNRPTSPLDPGVITVDRLKKPIVVTGNYKGTTEKVIPANLVWLIHYYNPPDYNEVAIPGRMHIDKDGNFQFKAAKADNPEGHPELDVLRHRLFGKGSVGYRLTPQYPHAPSETMPPGLIEFDIPLDVKFNPVPDPAMGSRLQFMLDKDWAVEQLLQSGHKVRLVIDEEDAGEAKVKKGYQDLRVELLWGSANMNEALSWLIGCSATSIPENPRLDYPEAKEEKDFEFSYRLLIDLPEPKPPPNGKKVKTPAPLEARKSQPLVKVPRPALESFSLSFEPAREGHEPRLVARGEIAGLARGIIPTVDISLWRRAAKAEGRFTRVNGPLTIHVDAGRFEAVVHTLPLDPGSFGDDPLWEWASTYAKPGAGERPEPALFATVCINPGHLSQPKLPACASLDFDAGRFDAFDEGRGVISSPLAGGSICSSESKSGSAVVASLMALFTRVAGG</sequence>
<organism evidence="1 2">
    <name type="scientific">Archangium lansingense</name>
    <dbReference type="NCBI Taxonomy" id="2995310"/>
    <lineage>
        <taxon>Bacteria</taxon>
        <taxon>Pseudomonadati</taxon>
        <taxon>Myxococcota</taxon>
        <taxon>Myxococcia</taxon>
        <taxon>Myxococcales</taxon>
        <taxon>Cystobacterineae</taxon>
        <taxon>Archangiaceae</taxon>
        <taxon>Archangium</taxon>
    </lineage>
</organism>
<name>A0ABT4ALD1_9BACT</name>
<evidence type="ECO:0000313" key="1">
    <source>
        <dbReference type="EMBL" id="MCY1082503.1"/>
    </source>
</evidence>
<evidence type="ECO:0000313" key="2">
    <source>
        <dbReference type="Proteomes" id="UP001207654"/>
    </source>
</evidence>
<comment type="caution">
    <text evidence="1">The sequence shown here is derived from an EMBL/GenBank/DDBJ whole genome shotgun (WGS) entry which is preliminary data.</text>
</comment>
<dbReference type="RefSeq" id="WP_267541068.1">
    <property type="nucleotide sequence ID" value="NZ_JAPNKA010000001.1"/>
</dbReference>
<dbReference type="EMBL" id="JAPNKA010000001">
    <property type="protein sequence ID" value="MCY1082503.1"/>
    <property type="molecule type" value="Genomic_DNA"/>
</dbReference>